<evidence type="ECO:0000313" key="1">
    <source>
        <dbReference type="EMBL" id="MFC5714399.1"/>
    </source>
</evidence>
<dbReference type="RefSeq" id="WP_385943146.1">
    <property type="nucleotide sequence ID" value="NZ_JBHSOZ010000016.1"/>
</dbReference>
<name>A0ABW0YPI9_9BACI</name>
<evidence type="ECO:0008006" key="3">
    <source>
        <dbReference type="Google" id="ProtNLM"/>
    </source>
</evidence>
<evidence type="ECO:0000313" key="2">
    <source>
        <dbReference type="Proteomes" id="UP001596142"/>
    </source>
</evidence>
<accession>A0ABW0YPI9</accession>
<keyword evidence="2" id="KW-1185">Reference proteome</keyword>
<gene>
    <name evidence="1" type="ORF">ACFPU1_16760</name>
</gene>
<sequence length="75" mass="8907">MQAKINSLELEINRDSYLDRKQRTRRLIQKGALAEKYFNIEHLTVEETEEVFKIFSAYVQGNLPNKFKKKDSQSE</sequence>
<organism evidence="1 2">
    <name type="scientific">Thalassorhabdus alkalitolerans</name>
    <dbReference type="NCBI Taxonomy" id="2282697"/>
    <lineage>
        <taxon>Bacteria</taxon>
        <taxon>Bacillati</taxon>
        <taxon>Bacillota</taxon>
        <taxon>Bacilli</taxon>
        <taxon>Bacillales</taxon>
        <taxon>Bacillaceae</taxon>
        <taxon>Thalassorhabdus</taxon>
    </lineage>
</organism>
<dbReference type="EMBL" id="JBHSOZ010000016">
    <property type="protein sequence ID" value="MFC5714399.1"/>
    <property type="molecule type" value="Genomic_DNA"/>
</dbReference>
<proteinExistence type="predicted"/>
<dbReference type="Proteomes" id="UP001596142">
    <property type="component" value="Unassembled WGS sequence"/>
</dbReference>
<comment type="caution">
    <text evidence="1">The sequence shown here is derived from an EMBL/GenBank/DDBJ whole genome shotgun (WGS) entry which is preliminary data.</text>
</comment>
<reference evidence="2" key="1">
    <citation type="journal article" date="2019" name="Int. J. Syst. Evol. Microbiol.">
        <title>The Global Catalogue of Microorganisms (GCM) 10K type strain sequencing project: providing services to taxonomists for standard genome sequencing and annotation.</title>
        <authorList>
            <consortium name="The Broad Institute Genomics Platform"/>
            <consortium name="The Broad Institute Genome Sequencing Center for Infectious Disease"/>
            <person name="Wu L."/>
            <person name="Ma J."/>
        </authorList>
    </citation>
    <scope>NUCLEOTIDE SEQUENCE [LARGE SCALE GENOMIC DNA]</scope>
    <source>
        <strain evidence="2">CECT 7184</strain>
    </source>
</reference>
<protein>
    <recommendedName>
        <fullName evidence="3">DUF3847 domain-containing protein</fullName>
    </recommendedName>
</protein>